<dbReference type="PANTHER" id="PTHR39200">
    <property type="entry name" value="HYPOTHETICAL EXPORTED PROTEIN"/>
    <property type="match status" value="1"/>
</dbReference>
<proteinExistence type="predicted"/>
<evidence type="ECO:0000259" key="1">
    <source>
        <dbReference type="Pfam" id="PF10988"/>
    </source>
</evidence>
<dbReference type="InterPro" id="IPR021255">
    <property type="entry name" value="DUF2807"/>
</dbReference>
<keyword evidence="3" id="KW-1185">Reference proteome</keyword>
<sequence>MKFNPTLLLAFSLSVLISCSSRQDSQSDNRFSEERTLDGVSRLKISGVFNLTITQSDQESLTIDGSPELAEKLKVTQEGDLLILELEEFNSGLFGDNELKVNLSISDLQEFEFEGVGNIKTTENFKVENILIKGDGIGNLALDLDAKEIDAELNMMGNMSLRGKADHMKLRNEGIGNIDASGLITQKLDLVSSGIGKVDVHCEGELSIEVNGIGKVGYTGNPTVIKEEVNGIGKVERN</sequence>
<dbReference type="PROSITE" id="PS51257">
    <property type="entry name" value="PROKAR_LIPOPROTEIN"/>
    <property type="match status" value="1"/>
</dbReference>
<dbReference type="Gene3D" id="2.160.20.120">
    <property type="match status" value="1"/>
</dbReference>
<organism evidence="2 3">
    <name type="scientific">Algoriphagus lacus</name>
    <dbReference type="NCBI Taxonomy" id="2056311"/>
    <lineage>
        <taxon>Bacteria</taxon>
        <taxon>Pseudomonadati</taxon>
        <taxon>Bacteroidota</taxon>
        <taxon>Cytophagia</taxon>
        <taxon>Cytophagales</taxon>
        <taxon>Cyclobacteriaceae</taxon>
        <taxon>Algoriphagus</taxon>
    </lineage>
</organism>
<protein>
    <submittedName>
        <fullName evidence="2">DUF2807 domain-containing protein</fullName>
    </submittedName>
</protein>
<dbReference type="OrthoDB" id="947409at2"/>
<dbReference type="AlphaFoldDB" id="A0A418PQN2"/>
<dbReference type="Pfam" id="PF10988">
    <property type="entry name" value="DUF2807"/>
    <property type="match status" value="1"/>
</dbReference>
<feature type="domain" description="Putative auto-transporter adhesin head GIN" evidence="1">
    <location>
        <begin position="42"/>
        <end position="222"/>
    </location>
</feature>
<name>A0A418PQN2_9BACT</name>
<accession>A0A418PQN2</accession>
<dbReference type="PANTHER" id="PTHR39200:SF1">
    <property type="entry name" value="AUTO-TRANSPORTER ADHESIN HEAD GIN DOMAIN-CONTAINING PROTEIN-RELATED"/>
    <property type="match status" value="1"/>
</dbReference>
<evidence type="ECO:0000313" key="2">
    <source>
        <dbReference type="EMBL" id="RIW14613.1"/>
    </source>
</evidence>
<dbReference type="RefSeq" id="WP_119478411.1">
    <property type="nucleotide sequence ID" value="NZ_QXML01000006.1"/>
</dbReference>
<comment type="caution">
    <text evidence="2">The sequence shown here is derived from an EMBL/GenBank/DDBJ whole genome shotgun (WGS) entry which is preliminary data.</text>
</comment>
<dbReference type="Proteomes" id="UP000283522">
    <property type="component" value="Unassembled WGS sequence"/>
</dbReference>
<gene>
    <name evidence="2" type="ORF">D0X99_13805</name>
</gene>
<evidence type="ECO:0000313" key="3">
    <source>
        <dbReference type="Proteomes" id="UP000283522"/>
    </source>
</evidence>
<dbReference type="EMBL" id="QXML01000006">
    <property type="protein sequence ID" value="RIW14613.1"/>
    <property type="molecule type" value="Genomic_DNA"/>
</dbReference>
<reference evidence="2 3" key="1">
    <citation type="submission" date="2018-09" db="EMBL/GenBank/DDBJ databases">
        <authorList>
            <person name="Wang X."/>
            <person name="Du Z."/>
        </authorList>
    </citation>
    <scope>NUCLEOTIDE SEQUENCE [LARGE SCALE GENOMIC DNA]</scope>
    <source>
        <strain evidence="2 3">N3</strain>
    </source>
</reference>